<dbReference type="Gene3D" id="2.30.110.50">
    <property type="match status" value="1"/>
</dbReference>
<evidence type="ECO:0000313" key="2">
    <source>
        <dbReference type="Proteomes" id="UP000217343"/>
    </source>
</evidence>
<dbReference type="SUPFAM" id="SSF69279">
    <property type="entry name" value="Phage tail proteins"/>
    <property type="match status" value="1"/>
</dbReference>
<dbReference type="Proteomes" id="UP000217343">
    <property type="component" value="Chromosome"/>
</dbReference>
<evidence type="ECO:0008006" key="3">
    <source>
        <dbReference type="Google" id="ProtNLM"/>
    </source>
</evidence>
<protein>
    <recommendedName>
        <fullName evidence="3">Phage late control protein</fullName>
    </recommendedName>
</protein>
<accession>A0A250JY51</accession>
<sequence>MPDATSHTEHHRPTVRIFGRADARVTGLVSSMRMDETEGGLCSLELRFEALARYADTAAELVFEDEQLLRLGAPIGVYTGPESAPQEIFSGVITGIEAVFAHDSAPEFIVLAEDSLQKARLARRTLVHGTLTLAELAEKLARDLGLTPVITGLREPLGLQVQWNESDLAFIRRLLASRDADLQVTGDELHVSPRSEVRRGTLELNLYAELRRVRVTADLAHQATEVTCTGWNALQGAAVSGRSASARPGPGAGRTGAELLKQALGPRAEHLGALPVSTNDEATAMARAAFDARARRFVCIDATAEGTPALRVGTHVRLSGLSPRFDNTYYVVRASHRYDTLHGYETDFEAECAFLGEP</sequence>
<dbReference type="Pfam" id="PF05954">
    <property type="entry name" value="Phage_GPD"/>
    <property type="match status" value="1"/>
</dbReference>
<dbReference type="EMBL" id="CP022203">
    <property type="protein sequence ID" value="ATB48784.1"/>
    <property type="molecule type" value="Genomic_DNA"/>
</dbReference>
<keyword evidence="2" id="KW-1185">Reference proteome</keyword>
<dbReference type="AlphaFoldDB" id="A0A250JY51"/>
<dbReference type="KEGG" id="mmas:MYMAC_004415"/>
<evidence type="ECO:0000313" key="1">
    <source>
        <dbReference type="EMBL" id="ATB48784.1"/>
    </source>
</evidence>
<dbReference type="OrthoDB" id="4070623at2"/>
<proteinExistence type="predicted"/>
<organism evidence="1 2">
    <name type="scientific">Corallococcus macrosporus DSM 14697</name>
    <dbReference type="NCBI Taxonomy" id="1189310"/>
    <lineage>
        <taxon>Bacteria</taxon>
        <taxon>Pseudomonadati</taxon>
        <taxon>Myxococcota</taxon>
        <taxon>Myxococcia</taxon>
        <taxon>Myxococcales</taxon>
        <taxon>Cystobacterineae</taxon>
        <taxon>Myxococcaceae</taxon>
        <taxon>Corallococcus</taxon>
    </lineage>
</organism>
<name>A0A250JY51_9BACT</name>
<gene>
    <name evidence="1" type="ORF">MYMAC_004415</name>
</gene>
<reference evidence="1 2" key="1">
    <citation type="submission" date="2017-06" db="EMBL/GenBank/DDBJ databases">
        <title>Sequencing and comparative analysis of myxobacterial genomes.</title>
        <authorList>
            <person name="Rupp O."/>
            <person name="Goesmann A."/>
            <person name="Sogaard-Andersen L."/>
        </authorList>
    </citation>
    <scope>NUCLEOTIDE SEQUENCE [LARGE SCALE GENOMIC DNA]</scope>
    <source>
        <strain evidence="1 2">DSM 14697</strain>
    </source>
</reference>
<dbReference type="Gene3D" id="3.55.50.10">
    <property type="entry name" value="Baseplate protein-like domains"/>
    <property type="match status" value="1"/>
</dbReference>